<accession>A0A512RR11</accession>
<dbReference type="AlphaFoldDB" id="A0A512RR11"/>
<reference evidence="1 2" key="1">
    <citation type="submission" date="2019-07" db="EMBL/GenBank/DDBJ databases">
        <title>Whole genome shotgun sequence of Chitinophaga cymbidii NBRC 109752.</title>
        <authorList>
            <person name="Hosoyama A."/>
            <person name="Uohara A."/>
            <person name="Ohji S."/>
            <person name="Ichikawa N."/>
        </authorList>
    </citation>
    <scope>NUCLEOTIDE SEQUENCE [LARGE SCALE GENOMIC DNA]</scope>
    <source>
        <strain evidence="1 2">NBRC 109752</strain>
    </source>
</reference>
<organism evidence="1 2">
    <name type="scientific">Chitinophaga cymbidii</name>
    <dbReference type="NCBI Taxonomy" id="1096750"/>
    <lineage>
        <taxon>Bacteria</taxon>
        <taxon>Pseudomonadati</taxon>
        <taxon>Bacteroidota</taxon>
        <taxon>Chitinophagia</taxon>
        <taxon>Chitinophagales</taxon>
        <taxon>Chitinophagaceae</taxon>
        <taxon>Chitinophaga</taxon>
    </lineage>
</organism>
<dbReference type="RefSeq" id="WP_146866349.1">
    <property type="nucleotide sequence ID" value="NZ_BKAU01000005.1"/>
</dbReference>
<evidence type="ECO:0000313" key="2">
    <source>
        <dbReference type="Proteomes" id="UP000321436"/>
    </source>
</evidence>
<protein>
    <submittedName>
        <fullName evidence="1">Uncharacterized protein</fullName>
    </submittedName>
</protein>
<keyword evidence="2" id="KW-1185">Reference proteome</keyword>
<dbReference type="OrthoDB" id="964703at2"/>
<name>A0A512RR11_9BACT</name>
<dbReference type="Proteomes" id="UP000321436">
    <property type="component" value="Unassembled WGS sequence"/>
</dbReference>
<sequence>MAKALDQEMQDYFTRLNDAEKKSVIQMLKTFLKGRKEGVARQTLEEYNSEVEEADSDIEAGNFVAHEDIMKRYGLKH</sequence>
<proteinExistence type="predicted"/>
<dbReference type="EMBL" id="BKAU01000005">
    <property type="protein sequence ID" value="GEP98125.1"/>
    <property type="molecule type" value="Genomic_DNA"/>
</dbReference>
<evidence type="ECO:0000313" key="1">
    <source>
        <dbReference type="EMBL" id="GEP98125.1"/>
    </source>
</evidence>
<comment type="caution">
    <text evidence="1">The sequence shown here is derived from an EMBL/GenBank/DDBJ whole genome shotgun (WGS) entry which is preliminary data.</text>
</comment>
<gene>
    <name evidence="1" type="ORF">CCY01nite_43850</name>
</gene>